<keyword evidence="2" id="KW-0812">Transmembrane</keyword>
<dbReference type="EMBL" id="UZAN01041864">
    <property type="protein sequence ID" value="VDP74325.1"/>
    <property type="molecule type" value="Genomic_DNA"/>
</dbReference>
<accession>A0A183ADI6</accession>
<protein>
    <submittedName>
        <fullName evidence="5">FXYD domain-containing ion transport regulator</fullName>
    </submittedName>
</protein>
<reference evidence="5" key="1">
    <citation type="submission" date="2016-06" db="UniProtKB">
        <authorList>
            <consortium name="WormBaseParasite"/>
        </authorList>
    </citation>
    <scope>IDENTIFICATION</scope>
</reference>
<feature type="region of interest" description="Disordered" evidence="1">
    <location>
        <begin position="121"/>
        <end position="159"/>
    </location>
</feature>
<reference evidence="3 4" key="2">
    <citation type="submission" date="2018-11" db="EMBL/GenBank/DDBJ databases">
        <authorList>
            <consortium name="Pathogen Informatics"/>
        </authorList>
    </citation>
    <scope>NUCLEOTIDE SEQUENCE [LARGE SCALE GENOMIC DNA]</scope>
    <source>
        <strain evidence="3 4">Egypt</strain>
    </source>
</reference>
<evidence type="ECO:0000313" key="4">
    <source>
        <dbReference type="Proteomes" id="UP000272942"/>
    </source>
</evidence>
<keyword evidence="4" id="KW-1185">Reference proteome</keyword>
<evidence type="ECO:0000256" key="2">
    <source>
        <dbReference type="SAM" id="Phobius"/>
    </source>
</evidence>
<organism evidence="5">
    <name type="scientific">Echinostoma caproni</name>
    <dbReference type="NCBI Taxonomy" id="27848"/>
    <lineage>
        <taxon>Eukaryota</taxon>
        <taxon>Metazoa</taxon>
        <taxon>Spiralia</taxon>
        <taxon>Lophotrochozoa</taxon>
        <taxon>Platyhelminthes</taxon>
        <taxon>Trematoda</taxon>
        <taxon>Digenea</taxon>
        <taxon>Plagiorchiida</taxon>
        <taxon>Echinostomata</taxon>
        <taxon>Echinostomatoidea</taxon>
        <taxon>Echinostomatidae</taxon>
        <taxon>Echinostoma</taxon>
    </lineage>
</organism>
<feature type="transmembrane region" description="Helical" evidence="2">
    <location>
        <begin position="27"/>
        <end position="50"/>
    </location>
</feature>
<evidence type="ECO:0000313" key="5">
    <source>
        <dbReference type="WBParaSite" id="ECPE_0000503301-mRNA-1"/>
    </source>
</evidence>
<feature type="compositionally biased region" description="Low complexity" evidence="1">
    <location>
        <begin position="128"/>
        <end position="159"/>
    </location>
</feature>
<sequence>MREVRCPKQAREYDLYYITHKKDEPRIAGAIIGVLAFSFGFLFMLVFVPWGRCRKNCSRTNRDNTSAVENQRSPPPYYTLISELLTIPSANSPTLPTYEQCTQQTLPPSFEETIASDLEEAAPPYTPPETGTPTSEELPQPSQSQVTPPSSQTPQQEAPQPCLDMCLHCSLPESPSNGLPPPYV</sequence>
<keyword evidence="2" id="KW-0472">Membrane</keyword>
<dbReference type="WBParaSite" id="ECPE_0000503301-mRNA-1">
    <property type="protein sequence ID" value="ECPE_0000503301-mRNA-1"/>
    <property type="gene ID" value="ECPE_0000503301"/>
</dbReference>
<dbReference type="AlphaFoldDB" id="A0A183ADI6"/>
<dbReference type="Proteomes" id="UP000272942">
    <property type="component" value="Unassembled WGS sequence"/>
</dbReference>
<keyword evidence="2" id="KW-1133">Transmembrane helix</keyword>
<dbReference type="OrthoDB" id="10340616at2759"/>
<proteinExistence type="predicted"/>
<evidence type="ECO:0000256" key="1">
    <source>
        <dbReference type="SAM" id="MobiDB-lite"/>
    </source>
</evidence>
<name>A0A183ADI6_9TREM</name>
<gene>
    <name evidence="3" type="ORF">ECPE_LOCUS5021</name>
</gene>
<evidence type="ECO:0000313" key="3">
    <source>
        <dbReference type="EMBL" id="VDP74325.1"/>
    </source>
</evidence>